<dbReference type="Proteomes" id="UP000325315">
    <property type="component" value="Unassembled WGS sequence"/>
</dbReference>
<gene>
    <name evidence="1" type="ORF">EPI10_020691</name>
</gene>
<keyword evidence="2" id="KW-1185">Reference proteome</keyword>
<dbReference type="InterPro" id="IPR053134">
    <property type="entry name" value="RNA-dir_DNA_polymerase"/>
</dbReference>
<keyword evidence="1" id="KW-0808">Transferase</keyword>
<dbReference type="InterPro" id="IPR043502">
    <property type="entry name" value="DNA/RNA_pol_sf"/>
</dbReference>
<dbReference type="SUPFAM" id="SSF56672">
    <property type="entry name" value="DNA/RNA polymerases"/>
    <property type="match status" value="1"/>
</dbReference>
<organism evidence="1 2">
    <name type="scientific">Gossypium australe</name>
    <dbReference type="NCBI Taxonomy" id="47621"/>
    <lineage>
        <taxon>Eukaryota</taxon>
        <taxon>Viridiplantae</taxon>
        <taxon>Streptophyta</taxon>
        <taxon>Embryophyta</taxon>
        <taxon>Tracheophyta</taxon>
        <taxon>Spermatophyta</taxon>
        <taxon>Magnoliopsida</taxon>
        <taxon>eudicotyledons</taxon>
        <taxon>Gunneridae</taxon>
        <taxon>Pentapetalae</taxon>
        <taxon>rosids</taxon>
        <taxon>malvids</taxon>
        <taxon>Malvales</taxon>
        <taxon>Malvaceae</taxon>
        <taxon>Malvoideae</taxon>
        <taxon>Gossypium</taxon>
    </lineage>
</organism>
<dbReference type="PANTHER" id="PTHR24559">
    <property type="entry name" value="TRANSPOSON TY3-I GAG-POL POLYPROTEIN"/>
    <property type="match status" value="1"/>
</dbReference>
<proteinExistence type="predicted"/>
<keyword evidence="1" id="KW-0695">RNA-directed DNA polymerase</keyword>
<name>A0A5B6WH95_9ROSI</name>
<reference evidence="2" key="1">
    <citation type="journal article" date="2019" name="Plant Biotechnol. J.">
        <title>Genome sequencing of the Australian wild diploid species Gossypium australe highlights disease resistance and delayed gland morphogenesis.</title>
        <authorList>
            <person name="Cai Y."/>
            <person name="Cai X."/>
            <person name="Wang Q."/>
            <person name="Wang P."/>
            <person name="Zhang Y."/>
            <person name="Cai C."/>
            <person name="Xu Y."/>
            <person name="Wang K."/>
            <person name="Zhou Z."/>
            <person name="Wang C."/>
            <person name="Geng S."/>
            <person name="Li B."/>
            <person name="Dong Q."/>
            <person name="Hou Y."/>
            <person name="Wang H."/>
            <person name="Ai P."/>
            <person name="Liu Z."/>
            <person name="Yi F."/>
            <person name="Sun M."/>
            <person name="An G."/>
            <person name="Cheng J."/>
            <person name="Zhang Y."/>
            <person name="Shi Q."/>
            <person name="Xie Y."/>
            <person name="Shi X."/>
            <person name="Chang Y."/>
            <person name="Huang F."/>
            <person name="Chen Y."/>
            <person name="Hong S."/>
            <person name="Mi L."/>
            <person name="Sun Q."/>
            <person name="Zhang L."/>
            <person name="Zhou B."/>
            <person name="Peng R."/>
            <person name="Zhang X."/>
            <person name="Liu F."/>
        </authorList>
    </citation>
    <scope>NUCLEOTIDE SEQUENCE [LARGE SCALE GENOMIC DNA]</scope>
    <source>
        <strain evidence="2">cv. PA1801</strain>
    </source>
</reference>
<dbReference type="PANTHER" id="PTHR24559:SF444">
    <property type="entry name" value="REVERSE TRANSCRIPTASE DOMAIN-CONTAINING PROTEIN"/>
    <property type="match status" value="1"/>
</dbReference>
<accession>A0A5B6WH95</accession>
<dbReference type="Gene3D" id="3.10.10.10">
    <property type="entry name" value="HIV Type 1 Reverse Transcriptase, subunit A, domain 1"/>
    <property type="match status" value="1"/>
</dbReference>
<evidence type="ECO:0000313" key="2">
    <source>
        <dbReference type="Proteomes" id="UP000325315"/>
    </source>
</evidence>
<comment type="caution">
    <text evidence="1">The sequence shown here is derived from an EMBL/GenBank/DDBJ whole genome shotgun (WGS) entry which is preliminary data.</text>
</comment>
<dbReference type="OrthoDB" id="1738562at2759"/>
<protein>
    <submittedName>
        <fullName evidence="1">RNA-directed DNA polymerase-like protein</fullName>
    </submittedName>
</protein>
<keyword evidence="1" id="KW-0548">Nucleotidyltransferase</keyword>
<dbReference type="EMBL" id="SMMG02000003">
    <property type="protein sequence ID" value="KAA3480242.1"/>
    <property type="molecule type" value="Genomic_DNA"/>
</dbReference>
<dbReference type="GO" id="GO:0003964">
    <property type="term" value="F:RNA-directed DNA polymerase activity"/>
    <property type="evidence" value="ECO:0007669"/>
    <property type="project" value="UniProtKB-KW"/>
</dbReference>
<sequence>MVICWTLDDIRGISPSFCMHKIILKEGKKVRIDGQRRLNPIMKEVVRKEVIKWLDAGIIYPISDSSWVNLVQCIPKKGGITIVENERNELIPTRTVIGWRICIDYRNLTKTIRKDHFLLPFMDQMLDRLTDSCSPKRPIKKTFTCPYATFAFRHMPLFCVMYLQHFNDA</sequence>
<evidence type="ECO:0000313" key="1">
    <source>
        <dbReference type="EMBL" id="KAA3480242.1"/>
    </source>
</evidence>
<dbReference type="AlphaFoldDB" id="A0A5B6WH95"/>